<organism evidence="3 4">
    <name type="scientific">Ichthyophthirius multifiliis</name>
    <name type="common">White spot disease agent</name>
    <name type="synonym">Ich</name>
    <dbReference type="NCBI Taxonomy" id="5932"/>
    <lineage>
        <taxon>Eukaryota</taxon>
        <taxon>Sar</taxon>
        <taxon>Alveolata</taxon>
        <taxon>Ciliophora</taxon>
        <taxon>Intramacronucleata</taxon>
        <taxon>Oligohymenophorea</taxon>
        <taxon>Hymenostomatida</taxon>
        <taxon>Ophryoglenina</taxon>
        <taxon>Ichthyophthirius</taxon>
    </lineage>
</organism>
<dbReference type="EMBL" id="GL983473">
    <property type="protein sequence ID" value="EGR33301.1"/>
    <property type="molecule type" value="Genomic_DNA"/>
</dbReference>
<comment type="similarity">
    <text evidence="1">Belongs to the thioredoxin family.</text>
</comment>
<sequence length="123" mass="14521">MNSLHTVINYTQFEEHYQKIKQNNKFVLYFTGTTDETTGRNWCSDCEAAYPFIKSHVIPKCQELAIPLLEVKNGLRDEWKNPNHPLRHHKDFKLQGIPGNFEKSLLEQQITNKQLLLDFFEDL</sequence>
<evidence type="ECO:0000259" key="2">
    <source>
        <dbReference type="Pfam" id="PF06110"/>
    </source>
</evidence>
<evidence type="ECO:0000313" key="4">
    <source>
        <dbReference type="Proteomes" id="UP000008983"/>
    </source>
</evidence>
<dbReference type="OMA" id="WRDPENI"/>
<reference evidence="3 4" key="1">
    <citation type="submission" date="2011-07" db="EMBL/GenBank/DDBJ databases">
        <authorList>
            <person name="Coyne R."/>
            <person name="Brami D."/>
            <person name="Johnson J."/>
            <person name="Hostetler J."/>
            <person name="Hannick L."/>
            <person name="Clark T."/>
            <person name="Cassidy-Hanley D."/>
            <person name="Inman J."/>
        </authorList>
    </citation>
    <scope>NUCLEOTIDE SEQUENCE [LARGE SCALE GENOMIC DNA]</scope>
    <source>
        <strain evidence="3 4">G5</strain>
    </source>
</reference>
<dbReference type="OrthoDB" id="78947at2759"/>
<dbReference type="STRING" id="857967.G0QNA9"/>
<dbReference type="Pfam" id="PF06110">
    <property type="entry name" value="TXD17-like_Trx"/>
    <property type="match status" value="1"/>
</dbReference>
<gene>
    <name evidence="3" type="ORF">IMG5_056800</name>
</gene>
<dbReference type="GO" id="GO:0047134">
    <property type="term" value="F:protein-disulfide reductase [NAD(P)H] activity"/>
    <property type="evidence" value="ECO:0007669"/>
    <property type="project" value="InterPro"/>
</dbReference>
<dbReference type="SUPFAM" id="SSF52833">
    <property type="entry name" value="Thioredoxin-like"/>
    <property type="match status" value="1"/>
</dbReference>
<dbReference type="PANTHER" id="PTHR12452">
    <property type="entry name" value="42-9-9 PROTEIN-RELATED"/>
    <property type="match status" value="1"/>
</dbReference>
<dbReference type="Proteomes" id="UP000008983">
    <property type="component" value="Unassembled WGS sequence"/>
</dbReference>
<dbReference type="InParanoid" id="G0QNA9"/>
<dbReference type="InterPro" id="IPR010357">
    <property type="entry name" value="TXNDC17_dom"/>
</dbReference>
<dbReference type="Gene3D" id="3.40.30.10">
    <property type="entry name" value="Glutaredoxin"/>
    <property type="match status" value="1"/>
</dbReference>
<protein>
    <submittedName>
        <fullName evidence="3">Thioredoxin-related protein 14, putative</fullName>
    </submittedName>
</protein>
<dbReference type="eggNOG" id="KOG3425">
    <property type="taxonomic scope" value="Eukaryota"/>
</dbReference>
<dbReference type="RefSeq" id="XP_004037287.1">
    <property type="nucleotide sequence ID" value="XM_004037239.1"/>
</dbReference>
<dbReference type="AlphaFoldDB" id="G0QNA9"/>
<name>G0QNA9_ICHMU</name>
<keyword evidence="4" id="KW-1185">Reference proteome</keyword>
<dbReference type="InterPro" id="IPR045108">
    <property type="entry name" value="TXNDC17-like"/>
</dbReference>
<dbReference type="InterPro" id="IPR036249">
    <property type="entry name" value="Thioredoxin-like_sf"/>
</dbReference>
<evidence type="ECO:0000256" key="1">
    <source>
        <dbReference type="ARBA" id="ARBA00008987"/>
    </source>
</evidence>
<evidence type="ECO:0000313" key="3">
    <source>
        <dbReference type="EMBL" id="EGR33301.1"/>
    </source>
</evidence>
<dbReference type="GO" id="GO:0005829">
    <property type="term" value="C:cytosol"/>
    <property type="evidence" value="ECO:0007669"/>
    <property type="project" value="TreeGrafter"/>
</dbReference>
<dbReference type="GeneID" id="14909471"/>
<feature type="domain" description="Thioredoxin" evidence="2">
    <location>
        <begin position="8"/>
        <end position="122"/>
    </location>
</feature>
<dbReference type="PANTHER" id="PTHR12452:SF0">
    <property type="entry name" value="THIOREDOXIN DOMAIN-CONTAINING PROTEIN 17"/>
    <property type="match status" value="1"/>
</dbReference>
<accession>G0QNA9</accession>
<proteinExistence type="inferred from homology"/>